<evidence type="ECO:0000313" key="7">
    <source>
        <dbReference type="Proteomes" id="UP000694426"/>
    </source>
</evidence>
<feature type="domain" description="RRM" evidence="5">
    <location>
        <begin position="226"/>
        <end position="291"/>
    </location>
</feature>
<dbReference type="SMART" id="SM00360">
    <property type="entry name" value="RRM"/>
    <property type="match status" value="1"/>
</dbReference>
<dbReference type="PANTHER" id="PTHR23236:SF27">
    <property type="entry name" value="EMBRYONIC POLYADENYLATE-BINDING PROTEIN 2"/>
    <property type="match status" value="1"/>
</dbReference>
<dbReference type="InterPro" id="IPR035979">
    <property type="entry name" value="RBD_domain_sf"/>
</dbReference>
<dbReference type="GO" id="GO:0008143">
    <property type="term" value="F:poly(A) binding"/>
    <property type="evidence" value="ECO:0007669"/>
    <property type="project" value="TreeGrafter"/>
</dbReference>
<organism evidence="6 7">
    <name type="scientific">Anser brachyrhynchus</name>
    <name type="common">Pink-footed goose</name>
    <dbReference type="NCBI Taxonomy" id="132585"/>
    <lineage>
        <taxon>Eukaryota</taxon>
        <taxon>Metazoa</taxon>
        <taxon>Chordata</taxon>
        <taxon>Craniata</taxon>
        <taxon>Vertebrata</taxon>
        <taxon>Euteleostomi</taxon>
        <taxon>Archelosauria</taxon>
        <taxon>Archosauria</taxon>
        <taxon>Dinosauria</taxon>
        <taxon>Saurischia</taxon>
        <taxon>Theropoda</taxon>
        <taxon>Coelurosauria</taxon>
        <taxon>Aves</taxon>
        <taxon>Neognathae</taxon>
        <taxon>Galloanserae</taxon>
        <taxon>Anseriformes</taxon>
        <taxon>Anatidae</taxon>
        <taxon>Anserinae</taxon>
        <taxon>Anser</taxon>
    </lineage>
</organism>
<keyword evidence="3 4" id="KW-0694">RNA-binding</keyword>
<gene>
    <name evidence="6" type="primary">PABPN1L</name>
</gene>
<keyword evidence="7" id="KW-1185">Reference proteome</keyword>
<protein>
    <submittedName>
        <fullName evidence="6">PABPN1 like, cytoplasmic</fullName>
    </submittedName>
</protein>
<accession>A0A8B9B7I1</accession>
<sequence length="374" mass="41117">MGLWSWQCGRAPAWCQLCREPPPAGPSAVAPSSVTAALVSAGLFPKTTEEKMEVDQRSIYVGNVSGRPWGRAHLPAPCPVGVCCAPYPGDLSHFPAIEAGPKLDALLLPSTHWECGLRLTAQHLPVILSHLQVTCCKHQPPQIPRWKLWIVQCSLFPQSRAVPWIWGFWAGGFRWKGLLNLRRWRGCGGTACGPLLASRGVMVSRETWELWRCPRGLWLQVDYGGTAEELESHFNSCGQINRVTILCDKFSGHPKGYAYIEFEEKSSVKAAVELDESLFRGRVIKVLPKRTNMPGISSTDRGGHRGRFQARGGLAQRGGYYGGQQARLRGRTYRCMNAVHPAVGGVLSCSAPGEPCSGRFQIVHRTKLSSLALP</sequence>
<dbReference type="Pfam" id="PF00076">
    <property type="entry name" value="RRM_1"/>
    <property type="match status" value="1"/>
</dbReference>
<reference evidence="6" key="2">
    <citation type="submission" date="2025-09" db="UniProtKB">
        <authorList>
            <consortium name="Ensembl"/>
        </authorList>
    </citation>
    <scope>IDENTIFICATION</scope>
</reference>
<dbReference type="PANTHER" id="PTHR23236">
    <property type="entry name" value="EUKARYOTIC TRANSLATION INITIATION FACTOR 4B/4H"/>
    <property type="match status" value="1"/>
</dbReference>
<dbReference type="GO" id="GO:0005634">
    <property type="term" value="C:nucleus"/>
    <property type="evidence" value="ECO:0007669"/>
    <property type="project" value="TreeGrafter"/>
</dbReference>
<keyword evidence="2" id="KW-0963">Cytoplasm</keyword>
<dbReference type="SUPFAM" id="SSF54928">
    <property type="entry name" value="RNA-binding domain, RBD"/>
    <property type="match status" value="1"/>
</dbReference>
<dbReference type="InterPro" id="IPR012677">
    <property type="entry name" value="Nucleotide-bd_a/b_plait_sf"/>
</dbReference>
<dbReference type="Gene3D" id="3.30.70.330">
    <property type="match status" value="1"/>
</dbReference>
<evidence type="ECO:0000256" key="4">
    <source>
        <dbReference type="PROSITE-ProRule" id="PRU00176"/>
    </source>
</evidence>
<dbReference type="GO" id="GO:0000288">
    <property type="term" value="P:nuclear-transcribed mRNA catabolic process, deadenylation-dependent decay"/>
    <property type="evidence" value="ECO:0007669"/>
    <property type="project" value="TreeGrafter"/>
</dbReference>
<evidence type="ECO:0000256" key="1">
    <source>
        <dbReference type="ARBA" id="ARBA00004496"/>
    </source>
</evidence>
<proteinExistence type="predicted"/>
<dbReference type="GeneTree" id="ENSGT00940000161325"/>
<dbReference type="Ensembl" id="ENSABRT00000000015.1">
    <property type="protein sequence ID" value="ENSABRP00000000012.1"/>
    <property type="gene ID" value="ENSABRG00000000012.1"/>
</dbReference>
<evidence type="ECO:0000313" key="6">
    <source>
        <dbReference type="Ensembl" id="ENSABRP00000000012.1"/>
    </source>
</evidence>
<evidence type="ECO:0000259" key="5">
    <source>
        <dbReference type="PROSITE" id="PS50102"/>
    </source>
</evidence>
<dbReference type="Proteomes" id="UP000694426">
    <property type="component" value="Unplaced"/>
</dbReference>
<dbReference type="InterPro" id="IPR000504">
    <property type="entry name" value="RRM_dom"/>
</dbReference>
<dbReference type="GO" id="GO:0005737">
    <property type="term" value="C:cytoplasm"/>
    <property type="evidence" value="ECO:0007669"/>
    <property type="project" value="UniProtKB-SubCell"/>
</dbReference>
<name>A0A8B9B7I1_9AVES</name>
<dbReference type="AlphaFoldDB" id="A0A8B9B7I1"/>
<dbReference type="PROSITE" id="PS50102">
    <property type="entry name" value="RRM"/>
    <property type="match status" value="1"/>
</dbReference>
<evidence type="ECO:0000256" key="2">
    <source>
        <dbReference type="ARBA" id="ARBA00022490"/>
    </source>
</evidence>
<reference evidence="6" key="1">
    <citation type="submission" date="2025-08" db="UniProtKB">
        <authorList>
            <consortium name="Ensembl"/>
        </authorList>
    </citation>
    <scope>IDENTIFICATION</scope>
</reference>
<evidence type="ECO:0000256" key="3">
    <source>
        <dbReference type="ARBA" id="ARBA00022884"/>
    </source>
</evidence>
<comment type="subcellular location">
    <subcellularLocation>
        <location evidence="1">Cytoplasm</location>
    </subcellularLocation>
</comment>